<evidence type="ECO:0000256" key="7">
    <source>
        <dbReference type="SAM" id="SignalP"/>
    </source>
</evidence>
<dbReference type="Pfam" id="PF09172">
    <property type="entry name" value="Vit_open_b-sht"/>
    <property type="match status" value="1"/>
</dbReference>
<dbReference type="InterPro" id="IPR015817">
    <property type="entry name" value="Vitellinogen_open_b-sht_sub1"/>
</dbReference>
<dbReference type="InterPro" id="IPR015819">
    <property type="entry name" value="Lipid_transp_b-sht_shell"/>
</dbReference>
<dbReference type="SUPFAM" id="SSF48431">
    <property type="entry name" value="Lipovitellin-phosvitin complex, superhelical domain"/>
    <property type="match status" value="1"/>
</dbReference>
<proteinExistence type="predicted"/>
<comment type="caution">
    <text evidence="6">Lacks conserved residue(s) required for the propagation of feature annotation.</text>
</comment>
<evidence type="ECO:0000256" key="6">
    <source>
        <dbReference type="PROSITE-ProRule" id="PRU00557"/>
    </source>
</evidence>
<feature type="signal peptide" evidence="7">
    <location>
        <begin position="1"/>
        <end position="18"/>
    </location>
</feature>
<dbReference type="PANTHER" id="PTHR23345">
    <property type="entry name" value="VITELLOGENIN-RELATED"/>
    <property type="match status" value="1"/>
</dbReference>
<dbReference type="InterPro" id="IPR037088">
    <property type="entry name" value="Vitellinogen_b-sht_shell_sf"/>
</dbReference>
<dbReference type="PROSITE" id="PS51211">
    <property type="entry name" value="VITELLOGENIN"/>
    <property type="match status" value="1"/>
</dbReference>
<dbReference type="Gene3D" id="2.20.90.10">
    <property type="entry name" value="Vitellinogen, beta-sheet shell domain"/>
    <property type="match status" value="1"/>
</dbReference>
<dbReference type="Gene3D" id="1.25.10.20">
    <property type="entry name" value="Vitellinogen, superhelical"/>
    <property type="match status" value="1"/>
</dbReference>
<name>A0AAY4ERB4_9TELE</name>
<reference evidence="9" key="2">
    <citation type="submission" date="2025-08" db="UniProtKB">
        <authorList>
            <consortium name="Ensembl"/>
        </authorList>
    </citation>
    <scope>IDENTIFICATION</scope>
</reference>
<dbReference type="AlphaFoldDB" id="A0AAY4ERB4"/>
<dbReference type="GO" id="GO:0071391">
    <property type="term" value="P:cellular response to estrogen stimulus"/>
    <property type="evidence" value="ECO:0007669"/>
    <property type="project" value="TreeGrafter"/>
</dbReference>
<gene>
    <name evidence="9" type="primary">LOC114802229</name>
</gene>
<evidence type="ECO:0000313" key="10">
    <source>
        <dbReference type="Proteomes" id="UP000694580"/>
    </source>
</evidence>
<keyword evidence="2 7" id="KW-0732">Signal</keyword>
<sequence>MQGLLLCLLFSLGGKSKSHRYELNHKKTYEYKYVGTITIGHDMPDLAESGVKLLCNVQIEGVSPQTFLLQVSNVAFQEQNGVPGNSGFTSSPKMSKKLSDEITKPFVFEYMNGRVGDIKAATEVSDTVVNIVRGILGFFQVTIKSTQRVYELEESGIHGLCQSNYIAEEDEHEQTLTLHRVVDVTNCRQKAAVTVGLALASENEPSKQRGDNIVAMVKYMYTVKSTSDGGLITMSRAEEKHHLSTLNVKGGNSKLLAIKEITLLKVLDSEGTHTIGPVQSRGNIIYKFGNELKQIPIVMMNLENPVPKIVDLIKRLAETNTNKELSGASTDVIEVFQLMRSASLEDLETLWRQLSDNQEHRRWFLDCVVEVDDERVIKFLERRFQNGDVTANEATQALLLALNHLKSELGTVDRSKGFLHMPFVKSNQLLWNTAVLSYGSLVYRLCEKIQPCPVTAVQPLLDIANNGLMNKNEEAMVLALKALGNAGHPSGLKTVIKFLPGISANAVDLPTRVISTAVDSLRHLARRDPHSVQDIALSLFVQKTLPAEVRMLACMILFKTRPPVALVSTISAVLLEETDLQFASFSYSLIKSLSNSRTPDNHHLSTACNIATKILAPKLERLSYFTSMAWHTDWFSDTFLAGVTNELYMLKNAADSMPTTIIGKGKFHIIGRIIEMLELGVSTDGIKTLLSQIGSADILTHNYHFYSVNNLLNIQLADWQSFPNSKPLFSGYARVYGQEVFFSDVNKEVLQQVFKAIDLNEGKDESPLRKFLKGLEEGALWHWTKPYLAYETRFIQATCLGLPVEISKYYLALTAVTANVKAQITPPVQQHVMELFTSEVSLETNGHISITKDIFAFHGINTELFQFGSELKCKANVNIPWKFMLNMNGREKKFELDISPYTDVTEVFSFTSDVYAVSRNIAEPSFAKRTPIIPITAESLDVPVTEGSQDFHLTSQFCAESSKYGTAICMEAQARRAHFFDEYPLSCLAGYSHVAIQLKPVETKRPIEKIQIQISAGPTKTLLNQIVALVRKLIKRNSEVIINPVVVMKALALSDAAKPEGFTAAVYSLPAAQKDNIQFIVSEVGEDANWKMCTETSVDLKQSMTQTVNTFVLNQVHFRWGAECQSYELTVNVARIQEPSSKPTLSAKVNWGNLPMYMNNFGKSLEELLPFYSYLIGLHSQPDANPDHEFSAKVFNALPNTGDIIIKTPKVGDTDLR</sequence>
<feature type="disulfide bond" evidence="6">
    <location>
        <begin position="161"/>
        <end position="187"/>
    </location>
</feature>
<reference evidence="9 10" key="1">
    <citation type="submission" date="2020-06" db="EMBL/GenBank/DDBJ databases">
        <authorList>
            <consortium name="Wellcome Sanger Institute Data Sharing"/>
        </authorList>
    </citation>
    <scope>NUCLEOTIDE SEQUENCE [LARGE SCALE GENOMIC DNA]</scope>
</reference>
<dbReference type="InterPro" id="IPR050733">
    <property type="entry name" value="Vitellogenin/Apolipophorin"/>
</dbReference>
<dbReference type="Gene3D" id="2.20.50.20">
    <property type="entry name" value="Lipovitellin. Chain A, domain 3"/>
    <property type="match status" value="1"/>
</dbReference>
<evidence type="ECO:0000256" key="1">
    <source>
        <dbReference type="ARBA" id="ARBA00022553"/>
    </source>
</evidence>
<evidence type="ECO:0000259" key="8">
    <source>
        <dbReference type="PROSITE" id="PS51211"/>
    </source>
</evidence>
<reference evidence="9" key="3">
    <citation type="submission" date="2025-09" db="UniProtKB">
        <authorList>
            <consortium name="Ensembl"/>
        </authorList>
    </citation>
    <scope>IDENTIFICATION</scope>
</reference>
<dbReference type="Ensembl" id="ENSDCDT00010070947.1">
    <property type="protein sequence ID" value="ENSDCDP00010060212.1"/>
    <property type="gene ID" value="ENSDCDG00010033155.1"/>
</dbReference>
<dbReference type="GO" id="GO:0032355">
    <property type="term" value="P:response to estradiol"/>
    <property type="evidence" value="ECO:0007669"/>
    <property type="project" value="TreeGrafter"/>
</dbReference>
<keyword evidence="10" id="KW-1185">Reference proteome</keyword>
<dbReference type="SMART" id="SM01170">
    <property type="entry name" value="DUF1944"/>
    <property type="match status" value="1"/>
</dbReference>
<keyword evidence="3" id="KW-0758">Storage protein</keyword>
<dbReference type="InterPro" id="IPR011030">
    <property type="entry name" value="Lipovitellin_superhlx_dom"/>
</dbReference>
<evidence type="ECO:0000313" key="9">
    <source>
        <dbReference type="Ensembl" id="ENSDCDP00010060212.1"/>
    </source>
</evidence>
<protein>
    <recommendedName>
        <fullName evidence="8">Vitellogenin domain-containing protein</fullName>
    </recommendedName>
</protein>
<feature type="domain" description="Vitellogenin" evidence="8">
    <location>
        <begin position="23"/>
        <end position="661"/>
    </location>
</feature>
<dbReference type="SMART" id="SM00638">
    <property type="entry name" value="LPD_N"/>
    <property type="match status" value="1"/>
</dbReference>
<dbReference type="GeneTree" id="ENSGT00530000064273"/>
<evidence type="ECO:0000256" key="2">
    <source>
        <dbReference type="ARBA" id="ARBA00022729"/>
    </source>
</evidence>
<evidence type="ECO:0000256" key="5">
    <source>
        <dbReference type="ARBA" id="ARBA00023180"/>
    </source>
</evidence>
<evidence type="ECO:0000256" key="4">
    <source>
        <dbReference type="ARBA" id="ARBA00023157"/>
    </source>
</evidence>
<dbReference type="InterPro" id="IPR015255">
    <property type="entry name" value="Vitellinogen_open_b-sht"/>
</dbReference>
<dbReference type="Gene3D" id="2.30.230.10">
    <property type="entry name" value="Lipovitellin, beta-sheet shell regions, chain A"/>
    <property type="match status" value="1"/>
</dbReference>
<dbReference type="InterPro" id="IPR001747">
    <property type="entry name" value="Vitellogenin_N"/>
</dbReference>
<keyword evidence="5" id="KW-0325">Glycoprotein</keyword>
<accession>A0AAY4ERB4</accession>
<dbReference type="SMART" id="SM01169">
    <property type="entry name" value="DUF1943"/>
    <property type="match status" value="1"/>
</dbReference>
<feature type="chain" id="PRO_5044217048" description="Vitellogenin domain-containing protein" evidence="7">
    <location>
        <begin position="19"/>
        <end position="1217"/>
    </location>
</feature>
<dbReference type="InterPro" id="IPR015816">
    <property type="entry name" value="Vitellinogen_b-sht_N"/>
</dbReference>
<dbReference type="GO" id="GO:0005319">
    <property type="term" value="F:lipid transporter activity"/>
    <property type="evidence" value="ECO:0007669"/>
    <property type="project" value="InterPro"/>
</dbReference>
<dbReference type="Proteomes" id="UP000694580">
    <property type="component" value="Chromosome 13"/>
</dbReference>
<dbReference type="Gene3D" id="2.20.80.10">
    <property type="entry name" value="Lipovitellin-phosvitin complex, chain A, domain 4"/>
    <property type="match status" value="1"/>
</dbReference>
<keyword evidence="1" id="KW-0597">Phosphoprotein</keyword>
<dbReference type="Pfam" id="PF09175">
    <property type="entry name" value="Vit_b-sht_shell"/>
    <property type="match status" value="1"/>
</dbReference>
<dbReference type="GO" id="GO:0045735">
    <property type="term" value="F:nutrient reservoir activity"/>
    <property type="evidence" value="ECO:0007669"/>
    <property type="project" value="UniProtKB-KW"/>
</dbReference>
<dbReference type="Pfam" id="PF01347">
    <property type="entry name" value="Vitellogenin_N"/>
    <property type="match status" value="1"/>
</dbReference>
<evidence type="ECO:0000256" key="3">
    <source>
        <dbReference type="ARBA" id="ARBA00022761"/>
    </source>
</evidence>
<keyword evidence="4 6" id="KW-1015">Disulfide bond</keyword>
<dbReference type="InterPro" id="IPR015258">
    <property type="entry name" value="Vitellinogen_b-sht_shell"/>
</dbReference>
<dbReference type="SUPFAM" id="SSF56968">
    <property type="entry name" value="Lipovitellin-phosvitin complex, beta-sheet shell regions"/>
    <property type="match status" value="3"/>
</dbReference>
<dbReference type="PANTHER" id="PTHR23345:SF29">
    <property type="entry name" value="VITELLOGENIN 3, PHOSVITINLESS"/>
    <property type="match status" value="1"/>
</dbReference>
<organism evidence="9 10">
    <name type="scientific">Denticeps clupeoides</name>
    <name type="common">denticle herring</name>
    <dbReference type="NCBI Taxonomy" id="299321"/>
    <lineage>
        <taxon>Eukaryota</taxon>
        <taxon>Metazoa</taxon>
        <taxon>Chordata</taxon>
        <taxon>Craniata</taxon>
        <taxon>Vertebrata</taxon>
        <taxon>Euteleostomi</taxon>
        <taxon>Actinopterygii</taxon>
        <taxon>Neopterygii</taxon>
        <taxon>Teleostei</taxon>
        <taxon>Clupei</taxon>
        <taxon>Clupeiformes</taxon>
        <taxon>Denticipitoidei</taxon>
        <taxon>Denticipitidae</taxon>
        <taxon>Denticeps</taxon>
    </lineage>
</organism>